<accession>V6F0B4</accession>
<feature type="transmembrane region" description="Helical" evidence="5">
    <location>
        <begin position="156"/>
        <end position="172"/>
    </location>
</feature>
<dbReference type="SUPFAM" id="SSF161111">
    <property type="entry name" value="Cation efflux protein transmembrane domain-like"/>
    <property type="match status" value="1"/>
</dbReference>
<evidence type="ECO:0000259" key="6">
    <source>
        <dbReference type="Pfam" id="PF01545"/>
    </source>
</evidence>
<keyword evidence="4 5" id="KW-0472">Membrane</keyword>
<keyword evidence="3 5" id="KW-1133">Transmembrane helix</keyword>
<feature type="transmembrane region" description="Helical" evidence="5">
    <location>
        <begin position="58"/>
        <end position="76"/>
    </location>
</feature>
<evidence type="ECO:0000256" key="1">
    <source>
        <dbReference type="ARBA" id="ARBA00004141"/>
    </source>
</evidence>
<dbReference type="Pfam" id="PF01545">
    <property type="entry name" value="Cation_efflux"/>
    <property type="match status" value="1"/>
</dbReference>
<dbReference type="Proteomes" id="UP000018922">
    <property type="component" value="Chromosome I"/>
</dbReference>
<evidence type="ECO:0000313" key="7">
    <source>
        <dbReference type="EMBL" id="CDK98945.1"/>
    </source>
</evidence>
<feature type="transmembrane region" description="Helical" evidence="5">
    <location>
        <begin position="178"/>
        <end position="196"/>
    </location>
</feature>
<dbReference type="eggNOG" id="COG1230">
    <property type="taxonomic scope" value="Bacteria"/>
</dbReference>
<dbReference type="GO" id="GO:0008324">
    <property type="term" value="F:monoatomic cation transmembrane transporter activity"/>
    <property type="evidence" value="ECO:0007669"/>
    <property type="project" value="InterPro"/>
</dbReference>
<evidence type="ECO:0000256" key="5">
    <source>
        <dbReference type="SAM" id="Phobius"/>
    </source>
</evidence>
<name>V6F0B4_MAGGM</name>
<proteinExistence type="predicted"/>
<dbReference type="EMBL" id="HG794546">
    <property type="protein sequence ID" value="CDK98945.1"/>
    <property type="molecule type" value="Genomic_DNA"/>
</dbReference>
<organism evidence="7 8">
    <name type="scientific">Magnetospirillum gryphiswaldense (strain DSM 6361 / JCM 21280 / NBRC 15271 / MSR-1)</name>
    <dbReference type="NCBI Taxonomy" id="431944"/>
    <lineage>
        <taxon>Bacteria</taxon>
        <taxon>Pseudomonadati</taxon>
        <taxon>Pseudomonadota</taxon>
        <taxon>Alphaproteobacteria</taxon>
        <taxon>Rhodospirillales</taxon>
        <taxon>Rhodospirillaceae</taxon>
        <taxon>Magnetospirillum</taxon>
    </lineage>
</organism>
<feature type="transmembrane region" description="Helical" evidence="5">
    <location>
        <begin position="115"/>
        <end position="136"/>
    </location>
</feature>
<feature type="transmembrane region" description="Helical" evidence="5">
    <location>
        <begin position="24"/>
        <end position="46"/>
    </location>
</feature>
<dbReference type="GO" id="GO:0016020">
    <property type="term" value="C:membrane"/>
    <property type="evidence" value="ECO:0007669"/>
    <property type="project" value="UniProtKB-SubCell"/>
</dbReference>
<dbReference type="Gene3D" id="1.20.1510.10">
    <property type="entry name" value="Cation efflux protein transmembrane domain"/>
    <property type="match status" value="1"/>
</dbReference>
<feature type="domain" description="Cation efflux protein transmembrane" evidence="6">
    <location>
        <begin position="25"/>
        <end position="200"/>
    </location>
</feature>
<dbReference type="STRING" id="1430440.MGMSRv2__1730"/>
<evidence type="ECO:0000256" key="2">
    <source>
        <dbReference type="ARBA" id="ARBA00022692"/>
    </source>
</evidence>
<feature type="transmembrane region" description="Helical" evidence="5">
    <location>
        <begin position="83"/>
        <end position="103"/>
    </location>
</feature>
<evidence type="ECO:0000313" key="8">
    <source>
        <dbReference type="Proteomes" id="UP000018922"/>
    </source>
</evidence>
<sequence>MSACCSGGCTPPAPMAVDGRYRRILMVAFAINLTMFFVEIVSGWLAGSTALQADALDFFGDAANYGISLFVLASGVRVRAGAALFKGGTMAIFGLWVMGSTAWHAWSGTLPRAEIMGAIGLLALAANGTVTALLYAYRQGDANMRSVWLCSRNDSIANIAVIIAASGVFVTATHWPDIAVAAIIGGLNLSGAVQVIRRARQEWRAAAGGAD</sequence>
<dbReference type="InterPro" id="IPR027469">
    <property type="entry name" value="Cation_efflux_TMD_sf"/>
</dbReference>
<dbReference type="KEGG" id="mgy:MGMSRv2__1730"/>
<reference evidence="7 8" key="1">
    <citation type="journal article" date="2014" name="Genome Announc.">
        <title>Complete genome sequence of Magnetospirillum gryphiswaldense MSR-1.</title>
        <authorList>
            <person name="Wang X."/>
            <person name="Wang Q."/>
            <person name="Zhang W."/>
            <person name="Wang Y."/>
            <person name="Li L."/>
            <person name="Wen T."/>
            <person name="Zhang T."/>
            <person name="Zhang Y."/>
            <person name="Xu J."/>
            <person name="Hu J."/>
            <person name="Li S."/>
            <person name="Liu L."/>
            <person name="Liu J."/>
            <person name="Jiang W."/>
            <person name="Tian J."/>
            <person name="Li Y."/>
            <person name="Schuler D."/>
            <person name="Wang L."/>
            <person name="Li J."/>
        </authorList>
    </citation>
    <scope>NUCLEOTIDE SEQUENCE [LARGE SCALE GENOMIC DNA]</scope>
    <source>
        <strain evidence="8">DSM 6361 / JCM 21280 / NBRC 15271 / MSR-1</strain>
    </source>
</reference>
<protein>
    <submittedName>
        <fullName evidence="7">Cation efflux protein</fullName>
    </submittedName>
</protein>
<dbReference type="HOGENOM" id="CLU_013430_8_0_5"/>
<keyword evidence="8" id="KW-1185">Reference proteome</keyword>
<keyword evidence="2 5" id="KW-0812">Transmembrane</keyword>
<evidence type="ECO:0000256" key="4">
    <source>
        <dbReference type="ARBA" id="ARBA00023136"/>
    </source>
</evidence>
<evidence type="ECO:0000256" key="3">
    <source>
        <dbReference type="ARBA" id="ARBA00022989"/>
    </source>
</evidence>
<dbReference type="AlphaFoldDB" id="V6F0B4"/>
<gene>
    <name evidence="7" type="ordered locus">MGMSRv2__1730</name>
</gene>
<comment type="subcellular location">
    <subcellularLocation>
        <location evidence="1">Membrane</location>
        <topology evidence="1">Multi-pass membrane protein</topology>
    </subcellularLocation>
</comment>
<dbReference type="InterPro" id="IPR058533">
    <property type="entry name" value="Cation_efflux_TM"/>
</dbReference>